<dbReference type="PANTHER" id="PTHR43022:SF1">
    <property type="entry name" value="PROTEIN SMF"/>
    <property type="match status" value="1"/>
</dbReference>
<proteinExistence type="inferred from homology"/>
<feature type="domain" description="DprA winged helix" evidence="3">
    <location>
        <begin position="300"/>
        <end position="342"/>
    </location>
</feature>
<dbReference type="NCBIfam" id="TIGR00732">
    <property type="entry name" value="dprA"/>
    <property type="match status" value="1"/>
</dbReference>
<dbReference type="EMBL" id="LJIX01000006">
    <property type="protein sequence ID" value="KQL21459.1"/>
    <property type="molecule type" value="Genomic_DNA"/>
</dbReference>
<name>A0A0Q3VJW2_9BACI</name>
<dbReference type="SUPFAM" id="SSF47781">
    <property type="entry name" value="RuvA domain 2-like"/>
    <property type="match status" value="1"/>
</dbReference>
<dbReference type="Pfam" id="PF17782">
    <property type="entry name" value="WHD_DprA"/>
    <property type="match status" value="1"/>
</dbReference>
<evidence type="ECO:0000259" key="3">
    <source>
        <dbReference type="Pfam" id="PF17782"/>
    </source>
</evidence>
<reference evidence="4 5" key="1">
    <citation type="submission" date="2015-09" db="EMBL/GenBank/DDBJ databases">
        <title>Genome sequencing project for genomic taxonomy and phylogenomics of Bacillus-like bacteria.</title>
        <authorList>
            <person name="Liu B."/>
            <person name="Wang J."/>
            <person name="Zhu Y."/>
            <person name="Liu G."/>
            <person name="Chen Q."/>
            <person name="Chen Z."/>
            <person name="Lan J."/>
            <person name="Che J."/>
            <person name="Ge C."/>
            <person name="Shi H."/>
            <person name="Pan Z."/>
            <person name="Liu X."/>
        </authorList>
    </citation>
    <scope>NUCLEOTIDE SEQUENCE [LARGE SCALE GENOMIC DNA]</scope>
    <source>
        <strain evidence="4 5">FJAT-18043</strain>
    </source>
</reference>
<sequence>MDIYWIWLSRLKHVGPVLQKQIIMHFPSPKAVFEATEDDLTVVSKMTKTAMKSILINRGLKDAENILKTAEKSGVSLLPFTSEHYPKFARESKQSPIILYYKGELQPLHNTVGVVGARRCSPYGRKIAKQIGEELAAINIPVISGFAKGIDSYAQVACCRKGGYTIAFLGCGPDVCYPPEHRMLYQQILENGGAFLSQYPPGTRPSPKYFLARNALISAWSTELVIVEASERSGALWTADFAIKNNKPIYTVPNRIDSQEGIGTNRLLAQGIPPYLGIQSLQAHKEKREHSKHHPATVIPESPILQLLSDSPATIQQLSKQINLDVTEIMDQLVELELEKKIIVRGNVVYLV</sequence>
<evidence type="ECO:0000259" key="2">
    <source>
        <dbReference type="Pfam" id="PF02481"/>
    </source>
</evidence>
<dbReference type="PATRIC" id="fig|1637975.4.peg.5013"/>
<dbReference type="InterPro" id="IPR041614">
    <property type="entry name" value="DprA_WH"/>
</dbReference>
<dbReference type="InterPro" id="IPR057666">
    <property type="entry name" value="DrpA_SLOG"/>
</dbReference>
<dbReference type="Proteomes" id="UP000050996">
    <property type="component" value="Unassembled WGS sequence"/>
</dbReference>
<keyword evidence="5" id="KW-1185">Reference proteome</keyword>
<dbReference type="InterPro" id="IPR003488">
    <property type="entry name" value="DprA"/>
</dbReference>
<dbReference type="RefSeq" id="WP_056686755.1">
    <property type="nucleotide sequence ID" value="NZ_CP085712.1"/>
</dbReference>
<evidence type="ECO:0000313" key="5">
    <source>
        <dbReference type="Proteomes" id="UP000050996"/>
    </source>
</evidence>
<dbReference type="Gene3D" id="3.40.50.450">
    <property type="match status" value="1"/>
</dbReference>
<comment type="caution">
    <text evidence="4">The sequence shown here is derived from an EMBL/GenBank/DDBJ whole genome shotgun (WGS) entry which is preliminary data.</text>
</comment>
<dbReference type="SUPFAM" id="SSF102405">
    <property type="entry name" value="MCP/YpsA-like"/>
    <property type="match status" value="1"/>
</dbReference>
<accession>A0A0Q3VJW2</accession>
<evidence type="ECO:0000256" key="1">
    <source>
        <dbReference type="ARBA" id="ARBA00006525"/>
    </source>
</evidence>
<evidence type="ECO:0000313" key="4">
    <source>
        <dbReference type="EMBL" id="KQL21459.1"/>
    </source>
</evidence>
<dbReference type="AlphaFoldDB" id="A0A0Q3VJW2"/>
<organism evidence="4 5">
    <name type="scientific">Cytobacillus solani</name>
    <dbReference type="NCBI Taxonomy" id="1637975"/>
    <lineage>
        <taxon>Bacteria</taxon>
        <taxon>Bacillati</taxon>
        <taxon>Bacillota</taxon>
        <taxon>Bacilli</taxon>
        <taxon>Bacillales</taxon>
        <taxon>Bacillaceae</taxon>
        <taxon>Cytobacillus</taxon>
    </lineage>
</organism>
<dbReference type="PANTHER" id="PTHR43022">
    <property type="entry name" value="PROTEIN SMF"/>
    <property type="match status" value="1"/>
</dbReference>
<comment type="similarity">
    <text evidence="1">Belongs to the DprA/Smf family.</text>
</comment>
<protein>
    <submittedName>
        <fullName evidence="4">Uncharacterized protein</fullName>
    </submittedName>
</protein>
<gene>
    <name evidence="4" type="ORF">AN957_24845</name>
</gene>
<feature type="domain" description="Smf/DprA SLOG" evidence="2">
    <location>
        <begin position="78"/>
        <end position="271"/>
    </location>
</feature>
<dbReference type="Gene3D" id="1.10.10.10">
    <property type="entry name" value="Winged helix-like DNA-binding domain superfamily/Winged helix DNA-binding domain"/>
    <property type="match status" value="1"/>
</dbReference>
<dbReference type="InterPro" id="IPR036388">
    <property type="entry name" value="WH-like_DNA-bd_sf"/>
</dbReference>
<dbReference type="Pfam" id="PF02481">
    <property type="entry name" value="DNA_processg_A"/>
    <property type="match status" value="1"/>
</dbReference>
<dbReference type="STRING" id="1637975.AN957_24845"/>
<dbReference type="GO" id="GO:0009294">
    <property type="term" value="P:DNA-mediated transformation"/>
    <property type="evidence" value="ECO:0007669"/>
    <property type="project" value="InterPro"/>
</dbReference>
<dbReference type="InterPro" id="IPR010994">
    <property type="entry name" value="RuvA_2-like"/>
</dbReference>